<evidence type="ECO:0000313" key="1">
    <source>
        <dbReference type="EMBL" id="KAK7037959.1"/>
    </source>
</evidence>
<gene>
    <name evidence="1" type="ORF">R3P38DRAFT_3262445</name>
</gene>
<dbReference type="Proteomes" id="UP001362999">
    <property type="component" value="Unassembled WGS sequence"/>
</dbReference>
<evidence type="ECO:0000313" key="2">
    <source>
        <dbReference type="Proteomes" id="UP001362999"/>
    </source>
</evidence>
<proteinExistence type="predicted"/>
<dbReference type="Gene3D" id="3.80.10.10">
    <property type="entry name" value="Ribonuclease Inhibitor"/>
    <property type="match status" value="1"/>
</dbReference>
<name>A0AAW0CFS9_9AGAR</name>
<dbReference type="EMBL" id="JAWWNJ010000017">
    <property type="protein sequence ID" value="KAK7037959.1"/>
    <property type="molecule type" value="Genomic_DNA"/>
</dbReference>
<organism evidence="1 2">
    <name type="scientific">Favolaschia claudopus</name>
    <dbReference type="NCBI Taxonomy" id="2862362"/>
    <lineage>
        <taxon>Eukaryota</taxon>
        <taxon>Fungi</taxon>
        <taxon>Dikarya</taxon>
        <taxon>Basidiomycota</taxon>
        <taxon>Agaricomycotina</taxon>
        <taxon>Agaricomycetes</taxon>
        <taxon>Agaricomycetidae</taxon>
        <taxon>Agaricales</taxon>
        <taxon>Marasmiineae</taxon>
        <taxon>Mycenaceae</taxon>
        <taxon>Favolaschia</taxon>
    </lineage>
</organism>
<reference evidence="1 2" key="1">
    <citation type="journal article" date="2024" name="J Genomics">
        <title>Draft genome sequencing and assembly of Favolaschia claudopus CIRM-BRFM 2984 isolated from oak limbs.</title>
        <authorList>
            <person name="Navarro D."/>
            <person name="Drula E."/>
            <person name="Chaduli D."/>
            <person name="Cazenave R."/>
            <person name="Ahrendt S."/>
            <person name="Wang J."/>
            <person name="Lipzen A."/>
            <person name="Daum C."/>
            <person name="Barry K."/>
            <person name="Grigoriev I.V."/>
            <person name="Favel A."/>
            <person name="Rosso M.N."/>
            <person name="Martin F."/>
        </authorList>
    </citation>
    <scope>NUCLEOTIDE SEQUENCE [LARGE SCALE GENOMIC DNA]</scope>
    <source>
        <strain evidence="1 2">CIRM-BRFM 2984</strain>
    </source>
</reference>
<comment type="caution">
    <text evidence="1">The sequence shown here is derived from an EMBL/GenBank/DDBJ whole genome shotgun (WGS) entry which is preliminary data.</text>
</comment>
<protein>
    <submittedName>
        <fullName evidence="1">F-box domain-containing protein</fullName>
    </submittedName>
</protein>
<dbReference type="InterPro" id="IPR032675">
    <property type="entry name" value="LRR_dom_sf"/>
</dbReference>
<sequence>MDSNIPPLPIELVTDHIIQELRHEAKTLKNCALVSHSWLPASQRILFSKLSIHEHNCTEIIDHVSSSTPNLGRYVERISVFLWGDLRVKINRTAADLTPLLHLLLPHMSHFPRVTELALDGCRAFHDLHWDVAWTDLLATALPSLTRLTIHYLAFKNLADVVDLVSAFPQLVHLTADDLDVKEASHEYSNEAQDPYDGDKTPPVTLSTIKYGSGDFASGLGPFLDWLAAEPQAFSTLHLRLDAEAGDVNSGVALVKAAGSHLKQLTFNFDDQWHMWEGFELSANMSLISLGIRRVSDVGDDLVNILESVNSPLKKLSLGSIHELDEELWPRLVEVLMSSTLASLREVNFFAETKAAANTLRDVISANYPAFFAKGIAIFATSQRYCKWDENFFN</sequence>
<keyword evidence="2" id="KW-1185">Reference proteome</keyword>
<dbReference type="AlphaFoldDB" id="A0AAW0CFS9"/>
<accession>A0AAW0CFS9</accession>
<dbReference type="SUPFAM" id="SSF52047">
    <property type="entry name" value="RNI-like"/>
    <property type="match status" value="1"/>
</dbReference>